<dbReference type="RefSeq" id="WP_154225645.1">
    <property type="nucleotide sequence ID" value="NZ_CP045309.1"/>
</dbReference>
<sequence length="156" mass="17601">MVVDRMAPWSRETFADGVRVVELATLQRRMPMTRIEQAVLYKAPRKLLRTVGRGPLRGFSQRAERAYQKRFADRAHRAFVRLRGDTRAKVIARVGAQPRVDVLVVTDPVAMPHAARLIGGDHAPSIPRVCFSYDYAGLTPEGQHRPDPDFVQGDNQ</sequence>
<accession>A0AAJ3DLM6</accession>
<keyword evidence="3" id="KW-1185">Reference proteome</keyword>
<reference evidence="2 3" key="1">
    <citation type="submission" date="2019-10" db="EMBL/GenBank/DDBJ databases">
        <title>Genome Sequence of Micromonospora terminaliae DSM 101760.</title>
        <authorList>
            <person name="Guo L."/>
        </authorList>
    </citation>
    <scope>NUCLEOTIDE SEQUENCE [LARGE SCALE GENOMIC DNA]</scope>
    <source>
        <strain evidence="2 3">DSM 101760</strain>
    </source>
</reference>
<organism evidence="1 4">
    <name type="scientific">Micromonospora terminaliae</name>
    <dbReference type="NCBI Taxonomy" id="1914461"/>
    <lineage>
        <taxon>Bacteria</taxon>
        <taxon>Bacillati</taxon>
        <taxon>Actinomycetota</taxon>
        <taxon>Actinomycetes</taxon>
        <taxon>Micromonosporales</taxon>
        <taxon>Micromonosporaceae</taxon>
        <taxon>Micromonospora</taxon>
    </lineage>
</organism>
<dbReference type="EMBL" id="CP045309">
    <property type="protein sequence ID" value="QGL46273.1"/>
    <property type="molecule type" value="Genomic_DNA"/>
</dbReference>
<dbReference type="Proteomes" id="UP000477779">
    <property type="component" value="Unassembled WGS sequence"/>
</dbReference>
<dbReference type="AlphaFoldDB" id="A0AAJ3DLM6"/>
<dbReference type="EMBL" id="JAAHBZ010000014">
    <property type="protein sequence ID" value="NES31039.1"/>
    <property type="molecule type" value="Genomic_DNA"/>
</dbReference>
<dbReference type="Proteomes" id="UP000402241">
    <property type="component" value="Chromosome"/>
</dbReference>
<name>A0AAJ3DLM6_9ACTN</name>
<reference evidence="1 4" key="2">
    <citation type="submission" date="2020-02" db="EMBL/GenBank/DDBJ databases">
        <title>WGS of Micromonospora spp. isolated from hot spring.</title>
        <authorList>
            <person name="Thawai C."/>
        </authorList>
    </citation>
    <scope>NUCLEOTIDE SEQUENCE [LARGE SCALE GENOMIC DNA]</scope>
    <source>
        <strain evidence="1 4">TMS7</strain>
    </source>
</reference>
<evidence type="ECO:0000313" key="3">
    <source>
        <dbReference type="Proteomes" id="UP000402241"/>
    </source>
</evidence>
<proteinExistence type="predicted"/>
<gene>
    <name evidence="1" type="ORF">G3561_26240</name>
    <name evidence="2" type="ORF">GCE86_03935</name>
</gene>
<protein>
    <submittedName>
        <fullName evidence="1">Uncharacterized protein</fullName>
    </submittedName>
</protein>
<evidence type="ECO:0000313" key="4">
    <source>
        <dbReference type="Proteomes" id="UP000477779"/>
    </source>
</evidence>
<evidence type="ECO:0000313" key="2">
    <source>
        <dbReference type="EMBL" id="QGL46273.1"/>
    </source>
</evidence>
<evidence type="ECO:0000313" key="1">
    <source>
        <dbReference type="EMBL" id="NES31039.1"/>
    </source>
</evidence>